<dbReference type="OrthoDB" id="3227343at2759"/>
<dbReference type="Proteomes" id="UP000006514">
    <property type="component" value="Unassembled WGS sequence"/>
</dbReference>
<evidence type="ECO:0000313" key="1">
    <source>
        <dbReference type="EMBL" id="EJD33049.1"/>
    </source>
</evidence>
<dbReference type="KEGG" id="adl:AURDEDRAFT_77254"/>
<dbReference type="OMA" id="TRMANCC"/>
<dbReference type="eggNOG" id="ENOG502RCNS">
    <property type="taxonomic scope" value="Eukaryota"/>
</dbReference>
<keyword evidence="2" id="KW-1185">Reference proteome</keyword>
<dbReference type="AlphaFoldDB" id="J0CS20"/>
<gene>
    <name evidence="1" type="ORF">AURDEDRAFT_77254</name>
</gene>
<name>J0CS20_AURST</name>
<organism evidence="1 2">
    <name type="scientific">Auricularia subglabra (strain TFB-10046 / SS5)</name>
    <name type="common">White-rot fungus</name>
    <name type="synonym">Auricularia delicata (strain TFB10046)</name>
    <dbReference type="NCBI Taxonomy" id="717982"/>
    <lineage>
        <taxon>Eukaryota</taxon>
        <taxon>Fungi</taxon>
        <taxon>Dikarya</taxon>
        <taxon>Basidiomycota</taxon>
        <taxon>Agaricomycotina</taxon>
        <taxon>Agaricomycetes</taxon>
        <taxon>Auriculariales</taxon>
        <taxon>Auriculariaceae</taxon>
        <taxon>Auricularia</taxon>
    </lineage>
</organism>
<dbReference type="EMBL" id="JH688470">
    <property type="protein sequence ID" value="EJD33049.1"/>
    <property type="molecule type" value="Genomic_DNA"/>
</dbReference>
<sequence length="86" mass="9551">MNAATSSSTGYSPFYLNSAQQPRALTWNTSSRFPGVQRFVETLKEATMAAHDAIISARVAQTTQANKHRRDARFEVGQLVYLSTKN</sequence>
<protein>
    <submittedName>
        <fullName evidence="1">Uncharacterized protein</fullName>
    </submittedName>
</protein>
<reference evidence="2" key="1">
    <citation type="journal article" date="2012" name="Science">
        <title>The Paleozoic origin of enzymatic lignin decomposition reconstructed from 31 fungal genomes.</title>
        <authorList>
            <person name="Floudas D."/>
            <person name="Binder M."/>
            <person name="Riley R."/>
            <person name="Barry K."/>
            <person name="Blanchette R.A."/>
            <person name="Henrissat B."/>
            <person name="Martinez A.T."/>
            <person name="Otillar R."/>
            <person name="Spatafora J.W."/>
            <person name="Yadav J.S."/>
            <person name="Aerts A."/>
            <person name="Benoit I."/>
            <person name="Boyd A."/>
            <person name="Carlson A."/>
            <person name="Copeland A."/>
            <person name="Coutinho P.M."/>
            <person name="de Vries R.P."/>
            <person name="Ferreira P."/>
            <person name="Findley K."/>
            <person name="Foster B."/>
            <person name="Gaskell J."/>
            <person name="Glotzer D."/>
            <person name="Gorecki P."/>
            <person name="Heitman J."/>
            <person name="Hesse C."/>
            <person name="Hori C."/>
            <person name="Igarashi K."/>
            <person name="Jurgens J.A."/>
            <person name="Kallen N."/>
            <person name="Kersten P."/>
            <person name="Kohler A."/>
            <person name="Kuees U."/>
            <person name="Kumar T.K.A."/>
            <person name="Kuo A."/>
            <person name="LaButti K."/>
            <person name="Larrondo L.F."/>
            <person name="Lindquist E."/>
            <person name="Ling A."/>
            <person name="Lombard V."/>
            <person name="Lucas S."/>
            <person name="Lundell T."/>
            <person name="Martin R."/>
            <person name="McLaughlin D.J."/>
            <person name="Morgenstern I."/>
            <person name="Morin E."/>
            <person name="Murat C."/>
            <person name="Nagy L.G."/>
            <person name="Nolan M."/>
            <person name="Ohm R.A."/>
            <person name="Patyshakuliyeva A."/>
            <person name="Rokas A."/>
            <person name="Ruiz-Duenas F.J."/>
            <person name="Sabat G."/>
            <person name="Salamov A."/>
            <person name="Samejima M."/>
            <person name="Schmutz J."/>
            <person name="Slot J.C."/>
            <person name="St John F."/>
            <person name="Stenlid J."/>
            <person name="Sun H."/>
            <person name="Sun S."/>
            <person name="Syed K."/>
            <person name="Tsang A."/>
            <person name="Wiebenga A."/>
            <person name="Young D."/>
            <person name="Pisabarro A."/>
            <person name="Eastwood D.C."/>
            <person name="Martin F."/>
            <person name="Cullen D."/>
            <person name="Grigoriev I.V."/>
            <person name="Hibbett D.S."/>
        </authorList>
    </citation>
    <scope>NUCLEOTIDE SEQUENCE [LARGE SCALE GENOMIC DNA]</scope>
    <source>
        <strain evidence="2">TFB10046</strain>
    </source>
</reference>
<feature type="non-terminal residue" evidence="1">
    <location>
        <position position="86"/>
    </location>
</feature>
<accession>J0CS20</accession>
<proteinExistence type="predicted"/>
<dbReference type="InParanoid" id="J0CS20"/>
<evidence type="ECO:0000313" key="2">
    <source>
        <dbReference type="Proteomes" id="UP000006514"/>
    </source>
</evidence>